<gene>
    <name evidence="1" type="ORF">T10_10239</name>
</gene>
<protein>
    <submittedName>
        <fullName evidence="1">Uncharacterized protein</fullName>
    </submittedName>
</protein>
<name>A0A0V1MWR0_9BILA</name>
<keyword evidence="2" id="KW-1185">Reference proteome</keyword>
<dbReference type="EMBL" id="JYDO01000030">
    <property type="protein sequence ID" value="KRZ76201.1"/>
    <property type="molecule type" value="Genomic_DNA"/>
</dbReference>
<evidence type="ECO:0000313" key="2">
    <source>
        <dbReference type="Proteomes" id="UP000054843"/>
    </source>
</evidence>
<reference evidence="1 2" key="1">
    <citation type="submission" date="2015-01" db="EMBL/GenBank/DDBJ databases">
        <title>Evolution of Trichinella species and genotypes.</title>
        <authorList>
            <person name="Korhonen P.K."/>
            <person name="Edoardo P."/>
            <person name="Giuseppe L.R."/>
            <person name="Gasser R.B."/>
        </authorList>
    </citation>
    <scope>NUCLEOTIDE SEQUENCE [LARGE SCALE GENOMIC DNA]</scope>
    <source>
        <strain evidence="1">ISS1980</strain>
    </source>
</reference>
<sequence>MFIVLVLQSSLSSSSNSSHILFCSSFPSLVPPLTFPILPPVHARVCLLFTQCVINLLIVMEKYANHTTQPDKAKTEQHIFPDRINQIDLTKLLLHAIYFYREILYEKKNTAYLV</sequence>
<evidence type="ECO:0000313" key="1">
    <source>
        <dbReference type="EMBL" id="KRZ76201.1"/>
    </source>
</evidence>
<dbReference type="AlphaFoldDB" id="A0A0V1MWR0"/>
<organism evidence="1 2">
    <name type="scientific">Trichinella papuae</name>
    <dbReference type="NCBI Taxonomy" id="268474"/>
    <lineage>
        <taxon>Eukaryota</taxon>
        <taxon>Metazoa</taxon>
        <taxon>Ecdysozoa</taxon>
        <taxon>Nematoda</taxon>
        <taxon>Enoplea</taxon>
        <taxon>Dorylaimia</taxon>
        <taxon>Trichinellida</taxon>
        <taxon>Trichinellidae</taxon>
        <taxon>Trichinella</taxon>
    </lineage>
</organism>
<dbReference type="Proteomes" id="UP000054843">
    <property type="component" value="Unassembled WGS sequence"/>
</dbReference>
<comment type="caution">
    <text evidence="1">The sequence shown here is derived from an EMBL/GenBank/DDBJ whole genome shotgun (WGS) entry which is preliminary data.</text>
</comment>
<proteinExistence type="predicted"/>
<accession>A0A0V1MWR0</accession>